<dbReference type="OrthoDB" id="7595559at2"/>
<evidence type="ECO:0000313" key="2">
    <source>
        <dbReference type="EMBL" id="TFU06141.1"/>
    </source>
</evidence>
<reference evidence="2 3" key="1">
    <citation type="submission" date="2019-02" db="EMBL/GenBank/DDBJ databases">
        <title>Polymorphobacter sp. isolated from the lake at the Tibet of China.</title>
        <authorList>
            <person name="Li A."/>
        </authorList>
    </citation>
    <scope>NUCLEOTIDE SEQUENCE [LARGE SCALE GENOMIC DNA]</scope>
    <source>
        <strain evidence="2 3">DJ1R-1</strain>
    </source>
</reference>
<dbReference type="AlphaFoldDB" id="A0A4Y9ER81"/>
<evidence type="ECO:0000256" key="1">
    <source>
        <dbReference type="SAM" id="MobiDB-lite"/>
    </source>
</evidence>
<dbReference type="SUPFAM" id="SSF50249">
    <property type="entry name" value="Nucleic acid-binding proteins"/>
    <property type="match status" value="1"/>
</dbReference>
<feature type="compositionally biased region" description="Acidic residues" evidence="1">
    <location>
        <begin position="195"/>
        <end position="207"/>
    </location>
</feature>
<feature type="region of interest" description="Disordered" evidence="1">
    <location>
        <begin position="188"/>
        <end position="207"/>
    </location>
</feature>
<dbReference type="EMBL" id="SIHO01000001">
    <property type="protein sequence ID" value="TFU06141.1"/>
    <property type="molecule type" value="Genomic_DNA"/>
</dbReference>
<dbReference type="InterPro" id="IPR012340">
    <property type="entry name" value="NA-bd_OB-fold"/>
</dbReference>
<organism evidence="2 3">
    <name type="scientific">Glacieibacterium arshaanense</name>
    <dbReference type="NCBI Taxonomy" id="2511025"/>
    <lineage>
        <taxon>Bacteria</taxon>
        <taxon>Pseudomonadati</taxon>
        <taxon>Pseudomonadota</taxon>
        <taxon>Alphaproteobacteria</taxon>
        <taxon>Sphingomonadales</taxon>
        <taxon>Sphingosinicellaceae</taxon>
        <taxon>Glacieibacterium</taxon>
    </lineage>
</organism>
<protein>
    <submittedName>
        <fullName evidence="2">DUF2815 family protein</fullName>
    </submittedName>
</protein>
<dbReference type="Gene3D" id="2.40.50.140">
    <property type="entry name" value="Nucleic acid-binding proteins"/>
    <property type="match status" value="1"/>
</dbReference>
<gene>
    <name evidence="2" type="ORF">EUV02_03770</name>
</gene>
<keyword evidence="3" id="KW-1185">Reference proteome</keyword>
<comment type="caution">
    <text evidence="2">The sequence shown here is derived from an EMBL/GenBank/DDBJ whole genome shotgun (WGS) entry which is preliminary data.</text>
</comment>
<dbReference type="Proteomes" id="UP000297737">
    <property type="component" value="Unassembled WGS sequence"/>
</dbReference>
<proteinExistence type="predicted"/>
<sequence>MASAKIKFTTPVLTVSYPNYNSPDTDGQYADGKFKGKCSGPLTDPKVAAFKAQVLEAAKELGVAKKGNTMPLTALKDDNDELTGYVQINAKSKFAPAIVDARGKPVNPAKVKIGTGSTIRVQGFFEAYQDGKGMSARLTGVQIVNLVEPNDQSSADFDAVEGGYSADDDDIGFDIGTSDDDAWFDVNSVSGSVDTSEDDGDGGELDI</sequence>
<name>A0A4Y9ER81_9SPHN</name>
<accession>A0A4Y9ER81</accession>
<dbReference type="RefSeq" id="WP_135244865.1">
    <property type="nucleotide sequence ID" value="NZ_SIHO01000001.1"/>
</dbReference>
<evidence type="ECO:0000313" key="3">
    <source>
        <dbReference type="Proteomes" id="UP000297737"/>
    </source>
</evidence>